<proteinExistence type="predicted"/>
<dbReference type="AlphaFoldDB" id="A0A1M5Y2K2"/>
<gene>
    <name evidence="2" type="ORF">SAMN02745124_03579</name>
</gene>
<keyword evidence="1" id="KW-0812">Transmembrane</keyword>
<dbReference type="EMBL" id="FQXS01000027">
    <property type="protein sequence ID" value="SHI06315.1"/>
    <property type="molecule type" value="Genomic_DNA"/>
</dbReference>
<accession>A0A1M5Y2K2</accession>
<name>A0A1M5Y2K2_9BACT</name>
<organism evidence="2 3">
    <name type="scientific">Desulfofustis glycolicus DSM 9705</name>
    <dbReference type="NCBI Taxonomy" id="1121409"/>
    <lineage>
        <taxon>Bacteria</taxon>
        <taxon>Pseudomonadati</taxon>
        <taxon>Thermodesulfobacteriota</taxon>
        <taxon>Desulfobulbia</taxon>
        <taxon>Desulfobulbales</taxon>
        <taxon>Desulfocapsaceae</taxon>
        <taxon>Desulfofustis</taxon>
    </lineage>
</organism>
<sequence length="71" mass="8111">MNSKEVVILSGKNTAKYDFLSRVVWPTMIGFVSVSLFLFLSYMIIEGYSIVQMIKTDREVTISRSLDTPSR</sequence>
<feature type="transmembrane region" description="Helical" evidence="1">
    <location>
        <begin position="23"/>
        <end position="45"/>
    </location>
</feature>
<evidence type="ECO:0000256" key="1">
    <source>
        <dbReference type="SAM" id="Phobius"/>
    </source>
</evidence>
<dbReference type="RefSeq" id="WP_073378198.1">
    <property type="nucleotide sequence ID" value="NZ_FQXS01000027.1"/>
</dbReference>
<keyword evidence="1" id="KW-0472">Membrane</keyword>
<keyword evidence="3" id="KW-1185">Reference proteome</keyword>
<reference evidence="2 3" key="1">
    <citation type="submission" date="2016-11" db="EMBL/GenBank/DDBJ databases">
        <authorList>
            <person name="Jaros S."/>
            <person name="Januszkiewicz K."/>
            <person name="Wedrychowicz H."/>
        </authorList>
    </citation>
    <scope>NUCLEOTIDE SEQUENCE [LARGE SCALE GENOMIC DNA]</scope>
    <source>
        <strain evidence="2 3">DSM 9705</strain>
    </source>
</reference>
<evidence type="ECO:0000313" key="2">
    <source>
        <dbReference type="EMBL" id="SHI06315.1"/>
    </source>
</evidence>
<protein>
    <submittedName>
        <fullName evidence="2">Uncharacterized protein</fullName>
    </submittedName>
</protein>
<dbReference type="Proteomes" id="UP000184139">
    <property type="component" value="Unassembled WGS sequence"/>
</dbReference>
<keyword evidence="1" id="KW-1133">Transmembrane helix</keyword>
<evidence type="ECO:0000313" key="3">
    <source>
        <dbReference type="Proteomes" id="UP000184139"/>
    </source>
</evidence>